<keyword evidence="3" id="KW-0238">DNA-binding</keyword>
<keyword evidence="4" id="KW-0804">Transcription</keyword>
<dbReference type="Gene3D" id="3.40.190.290">
    <property type="match status" value="1"/>
</dbReference>
<dbReference type="InterPro" id="IPR005119">
    <property type="entry name" value="LysR_subst-bd"/>
</dbReference>
<dbReference type="InterPro" id="IPR036390">
    <property type="entry name" value="WH_DNA-bd_sf"/>
</dbReference>
<dbReference type="GO" id="GO:0000976">
    <property type="term" value="F:transcription cis-regulatory region binding"/>
    <property type="evidence" value="ECO:0007669"/>
    <property type="project" value="TreeGrafter"/>
</dbReference>
<dbReference type="SUPFAM" id="SSF46785">
    <property type="entry name" value="Winged helix' DNA-binding domain"/>
    <property type="match status" value="1"/>
</dbReference>
<feature type="domain" description="HTH lysR-type" evidence="5">
    <location>
        <begin position="1"/>
        <end position="60"/>
    </location>
</feature>
<evidence type="ECO:0000256" key="4">
    <source>
        <dbReference type="ARBA" id="ARBA00023163"/>
    </source>
</evidence>
<dbReference type="PROSITE" id="PS50931">
    <property type="entry name" value="HTH_LYSR"/>
    <property type="match status" value="1"/>
</dbReference>
<keyword evidence="7" id="KW-1185">Reference proteome</keyword>
<evidence type="ECO:0000313" key="6">
    <source>
        <dbReference type="EMBL" id="PST38956.1"/>
    </source>
</evidence>
<dbReference type="Gene3D" id="1.10.10.10">
    <property type="entry name" value="Winged helix-like DNA-binding domain superfamily/Winged helix DNA-binding domain"/>
    <property type="match status" value="1"/>
</dbReference>
<dbReference type="InterPro" id="IPR000847">
    <property type="entry name" value="LysR_HTH_N"/>
</dbReference>
<keyword evidence="2" id="KW-0805">Transcription regulation</keyword>
<dbReference type="FunFam" id="1.10.10.10:FF:000001">
    <property type="entry name" value="LysR family transcriptional regulator"/>
    <property type="match status" value="1"/>
</dbReference>
<evidence type="ECO:0000256" key="3">
    <source>
        <dbReference type="ARBA" id="ARBA00023125"/>
    </source>
</evidence>
<dbReference type="AlphaFoldDB" id="A0A2T3FUJ2"/>
<dbReference type="InterPro" id="IPR036388">
    <property type="entry name" value="WH-like_DNA-bd_sf"/>
</dbReference>
<dbReference type="PANTHER" id="PTHR30126">
    <property type="entry name" value="HTH-TYPE TRANSCRIPTIONAL REGULATOR"/>
    <property type="match status" value="1"/>
</dbReference>
<evidence type="ECO:0000259" key="5">
    <source>
        <dbReference type="PROSITE" id="PS50931"/>
    </source>
</evidence>
<dbReference type="Pfam" id="PF03466">
    <property type="entry name" value="LysR_substrate"/>
    <property type="match status" value="1"/>
</dbReference>
<dbReference type="EMBL" id="PYLO01000001">
    <property type="protein sequence ID" value="PST38956.1"/>
    <property type="molecule type" value="Genomic_DNA"/>
</dbReference>
<name>A0A2T3FUJ2_9CLOT</name>
<sequence>MEQHLTQYRIFYAVARAGNISRAAKELFISQPAISKSISKLEESLGIALFIRNSRGVSLTAEGQVLFQHVEAAFEALDRGENELKQIQNLHIGQLKIGVSNTLCKYILLPYLKEFIAQYPHVRILIESQDTARTISMLEQQKLDIGLIAEPKNRRYLSFLPVMRIEDTFVCTRSYLENLRIREGADVDPFESGTILLLDRSNMTRTHIDAYFAEHGIEPKQILEATTMDLLIEFAKTGLGIGCVIREFVREELKDGSLIELPLEVPIRNRTIGFAYHPTAMTRTMNDFVQFCSE</sequence>
<gene>
    <name evidence="6" type="ORF">C7U56_03280</name>
</gene>
<accession>A0A2T3FUJ2</accession>
<proteinExistence type="inferred from homology"/>
<dbReference type="Pfam" id="PF00126">
    <property type="entry name" value="HTH_1"/>
    <property type="match status" value="1"/>
</dbReference>
<dbReference type="CDD" id="cd05466">
    <property type="entry name" value="PBP2_LTTR_substrate"/>
    <property type="match status" value="1"/>
</dbReference>
<evidence type="ECO:0000313" key="7">
    <source>
        <dbReference type="Proteomes" id="UP000241048"/>
    </source>
</evidence>
<evidence type="ECO:0000256" key="1">
    <source>
        <dbReference type="ARBA" id="ARBA00009437"/>
    </source>
</evidence>
<comment type="caution">
    <text evidence="6">The sequence shown here is derived from an EMBL/GenBank/DDBJ whole genome shotgun (WGS) entry which is preliminary data.</text>
</comment>
<dbReference type="RefSeq" id="WP_107000117.1">
    <property type="nucleotide sequence ID" value="NZ_JAQDZI010000001.1"/>
</dbReference>
<comment type="similarity">
    <text evidence="1">Belongs to the LysR transcriptional regulatory family.</text>
</comment>
<reference evidence="6 7" key="1">
    <citation type="submission" date="2018-03" db="EMBL/GenBank/DDBJ databases">
        <title>Lachnoclostridium SNUG30386 gen.nov., sp.nov., isolated from human faeces.</title>
        <authorList>
            <person name="Seo B."/>
            <person name="Jeon K."/>
            <person name="Ko G."/>
        </authorList>
    </citation>
    <scope>NUCLEOTIDE SEQUENCE [LARGE SCALE GENOMIC DNA]</scope>
    <source>
        <strain evidence="6 7">SNUG30386</strain>
    </source>
</reference>
<protein>
    <submittedName>
        <fullName evidence="6">LysR family transcriptional regulator</fullName>
    </submittedName>
</protein>
<evidence type="ECO:0000256" key="2">
    <source>
        <dbReference type="ARBA" id="ARBA00023015"/>
    </source>
</evidence>
<dbReference type="Proteomes" id="UP000241048">
    <property type="component" value="Unassembled WGS sequence"/>
</dbReference>
<organism evidence="6 7">
    <name type="scientific">Clostridium fessum</name>
    <dbReference type="NCBI Taxonomy" id="2126740"/>
    <lineage>
        <taxon>Bacteria</taxon>
        <taxon>Bacillati</taxon>
        <taxon>Bacillota</taxon>
        <taxon>Clostridia</taxon>
        <taxon>Eubacteriales</taxon>
        <taxon>Clostridiaceae</taxon>
        <taxon>Clostridium</taxon>
    </lineage>
</organism>
<dbReference type="GO" id="GO:0003700">
    <property type="term" value="F:DNA-binding transcription factor activity"/>
    <property type="evidence" value="ECO:0007669"/>
    <property type="project" value="InterPro"/>
</dbReference>
<dbReference type="PRINTS" id="PR00039">
    <property type="entry name" value="HTHLYSR"/>
</dbReference>
<dbReference type="PANTHER" id="PTHR30126:SF64">
    <property type="entry name" value="HTH-TYPE TRANSCRIPTIONAL REGULATOR CITR"/>
    <property type="match status" value="1"/>
</dbReference>
<dbReference type="SUPFAM" id="SSF53850">
    <property type="entry name" value="Periplasmic binding protein-like II"/>
    <property type="match status" value="1"/>
</dbReference>